<dbReference type="Gene3D" id="3.20.20.60">
    <property type="entry name" value="Phosphoenolpyruvate-binding domains"/>
    <property type="match status" value="1"/>
</dbReference>
<dbReference type="NCBIfam" id="TIGR01064">
    <property type="entry name" value="pyruv_kin"/>
    <property type="match status" value="1"/>
</dbReference>
<evidence type="ECO:0000259" key="14">
    <source>
        <dbReference type="Pfam" id="PF00224"/>
    </source>
</evidence>
<evidence type="ECO:0000256" key="4">
    <source>
        <dbReference type="ARBA" id="ARBA00022679"/>
    </source>
</evidence>
<dbReference type="GO" id="GO:0005524">
    <property type="term" value="F:ATP binding"/>
    <property type="evidence" value="ECO:0007669"/>
    <property type="project" value="UniProtKB-KW"/>
</dbReference>
<dbReference type="AlphaFoldDB" id="Q08SK3"/>
<dbReference type="GO" id="GO:0030955">
    <property type="term" value="F:potassium ion binding"/>
    <property type="evidence" value="ECO:0007669"/>
    <property type="project" value="UniProtKB-UniRule"/>
</dbReference>
<sequence length="481" mass="51480">MKLSSKPGPRLGCQAMRKAKIICTLGPASDTPEVIEGLVRAGMNVARINFSHGVYEDHRRRVNTLRKVSRKLGIPVAILQDIQGPKIRLGRFEGGQLLVQAGQTVTVTTRAVLGQGTLIPTPVRSLTRDVTRGDMILLDDGRVRLRVVRVAGRDVTATVEVGGLLKDHKGLNLPGAAISVPTITEKDAEDLAFGQELGVDYVALSFVRTANDIHQARTHVSKLKTPLIAKIEKPQALENLEAISEAADGVMVARGDLGVEMPLEQLPGIQKRMVAEVNRKGGLVIVATEMLESMVGNARPTRAEVSDVANAILDGADAVMLSGETAAGKYPIDAAATMARIVEETERSLPSSLRPSLKVGTQDLSAGVAAAAVAAAEQLGIGTIVAYTERGHTARLISEFRPKARIIGLTPNADTVNRMALYWGVQGRQVTRLQSTDAMLKQVRRLCREQAFCEPGSPVVIVAGVPLNEPGNTNMMSVHRI</sequence>
<dbReference type="InterPro" id="IPR015795">
    <property type="entry name" value="Pyrv_Knase_C"/>
</dbReference>
<dbReference type="Pfam" id="PF02887">
    <property type="entry name" value="PK_C"/>
    <property type="match status" value="1"/>
</dbReference>
<evidence type="ECO:0000256" key="11">
    <source>
        <dbReference type="ARBA" id="ARBA00023317"/>
    </source>
</evidence>
<keyword evidence="9 13" id="KW-0460">Magnesium</keyword>
<keyword evidence="11 16" id="KW-0670">Pyruvate</keyword>
<comment type="pathway">
    <text evidence="1 13">Carbohydrate degradation; glycolysis; pyruvate from D-glyceraldehyde 3-phosphate: step 5/5.</text>
</comment>
<dbReference type="Gene3D" id="2.40.33.10">
    <property type="entry name" value="PK beta-barrel domain-like"/>
    <property type="match status" value="1"/>
</dbReference>
<keyword evidence="7 13" id="KW-0418">Kinase</keyword>
<evidence type="ECO:0000256" key="10">
    <source>
        <dbReference type="ARBA" id="ARBA00023152"/>
    </source>
</evidence>
<dbReference type="Proteomes" id="UP000032702">
    <property type="component" value="Unassembled WGS sequence"/>
</dbReference>
<keyword evidence="10 13" id="KW-0324">Glycolysis</keyword>
<keyword evidence="8" id="KW-0067">ATP-binding</keyword>
<dbReference type="InterPro" id="IPR015806">
    <property type="entry name" value="Pyrv_Knase_insert_dom_sf"/>
</dbReference>
<dbReference type="PANTHER" id="PTHR11817">
    <property type="entry name" value="PYRUVATE KINASE"/>
    <property type="match status" value="1"/>
</dbReference>
<comment type="catalytic activity">
    <reaction evidence="13">
        <text>pyruvate + ATP = phosphoenolpyruvate + ADP + H(+)</text>
        <dbReference type="Rhea" id="RHEA:18157"/>
        <dbReference type="ChEBI" id="CHEBI:15361"/>
        <dbReference type="ChEBI" id="CHEBI:15378"/>
        <dbReference type="ChEBI" id="CHEBI:30616"/>
        <dbReference type="ChEBI" id="CHEBI:58702"/>
        <dbReference type="ChEBI" id="CHEBI:456216"/>
        <dbReference type="EC" id="2.7.1.40"/>
    </reaction>
</comment>
<keyword evidence="4 13" id="KW-0808">Transferase</keyword>
<proteinExistence type="inferred from homology"/>
<reference evidence="16 17" key="1">
    <citation type="submission" date="2006-04" db="EMBL/GenBank/DDBJ databases">
        <authorList>
            <person name="Nierman W.C."/>
        </authorList>
    </citation>
    <scope>NUCLEOTIDE SEQUENCE [LARGE SCALE GENOMIC DNA]</scope>
    <source>
        <strain evidence="16 17">DW4/3-1</strain>
    </source>
</reference>
<evidence type="ECO:0000256" key="2">
    <source>
        <dbReference type="ARBA" id="ARBA00008663"/>
    </source>
</evidence>
<evidence type="ECO:0000256" key="9">
    <source>
        <dbReference type="ARBA" id="ARBA00022842"/>
    </source>
</evidence>
<dbReference type="UniPathway" id="UPA00109">
    <property type="reaction ID" value="UER00188"/>
</dbReference>
<gene>
    <name evidence="16" type="primary">pyk</name>
    <name evidence="16" type="ORF">STIAU_1843</name>
</gene>
<dbReference type="InterPro" id="IPR015813">
    <property type="entry name" value="Pyrv/PenolPyrv_kinase-like_dom"/>
</dbReference>
<dbReference type="FunFam" id="2.40.33.10:FF:000001">
    <property type="entry name" value="Pyruvate kinase"/>
    <property type="match status" value="1"/>
</dbReference>
<keyword evidence="6" id="KW-0547">Nucleotide-binding</keyword>
<evidence type="ECO:0000313" key="17">
    <source>
        <dbReference type="Proteomes" id="UP000032702"/>
    </source>
</evidence>
<evidence type="ECO:0000256" key="5">
    <source>
        <dbReference type="ARBA" id="ARBA00022723"/>
    </source>
</evidence>
<accession>Q08SK3</accession>
<dbReference type="GO" id="GO:0004743">
    <property type="term" value="F:pyruvate kinase activity"/>
    <property type="evidence" value="ECO:0007669"/>
    <property type="project" value="UniProtKB-UniRule"/>
</dbReference>
<dbReference type="NCBIfam" id="NF004978">
    <property type="entry name" value="PRK06354.1"/>
    <property type="match status" value="1"/>
</dbReference>
<evidence type="ECO:0000256" key="13">
    <source>
        <dbReference type="RuleBase" id="RU000504"/>
    </source>
</evidence>
<evidence type="ECO:0000256" key="12">
    <source>
        <dbReference type="NCBIfam" id="TIGR01064"/>
    </source>
</evidence>
<dbReference type="GO" id="GO:0016301">
    <property type="term" value="F:kinase activity"/>
    <property type="evidence" value="ECO:0007669"/>
    <property type="project" value="UniProtKB-KW"/>
</dbReference>
<dbReference type="SUPFAM" id="SSF50800">
    <property type="entry name" value="PK beta-barrel domain-like"/>
    <property type="match status" value="1"/>
</dbReference>
<dbReference type="SUPFAM" id="SSF51621">
    <property type="entry name" value="Phosphoenolpyruvate/pyruvate domain"/>
    <property type="match status" value="1"/>
</dbReference>
<dbReference type="InterPro" id="IPR011037">
    <property type="entry name" value="Pyrv_Knase-like_insert_dom_sf"/>
</dbReference>
<dbReference type="InterPro" id="IPR001697">
    <property type="entry name" value="Pyr_Knase"/>
</dbReference>
<feature type="domain" description="Pyruvate kinase barrel" evidence="14">
    <location>
        <begin position="16"/>
        <end position="334"/>
    </location>
</feature>
<dbReference type="InterPro" id="IPR015793">
    <property type="entry name" value="Pyrv_Knase_brl"/>
</dbReference>
<feature type="domain" description="Pyruvate kinase C-terminal" evidence="15">
    <location>
        <begin position="368"/>
        <end position="479"/>
    </location>
</feature>
<name>Q08SK3_STIAD</name>
<evidence type="ECO:0000313" key="16">
    <source>
        <dbReference type="EMBL" id="EAU63446.1"/>
    </source>
</evidence>
<dbReference type="InterPro" id="IPR036918">
    <property type="entry name" value="Pyrv_Knase_C_sf"/>
</dbReference>
<evidence type="ECO:0000256" key="3">
    <source>
        <dbReference type="ARBA" id="ARBA00012142"/>
    </source>
</evidence>
<dbReference type="EC" id="2.7.1.40" evidence="3 12"/>
<dbReference type="PRINTS" id="PR01050">
    <property type="entry name" value="PYRUVTKNASE"/>
</dbReference>
<evidence type="ECO:0000256" key="8">
    <source>
        <dbReference type="ARBA" id="ARBA00022840"/>
    </source>
</evidence>
<dbReference type="Gene3D" id="3.40.1380.20">
    <property type="entry name" value="Pyruvate kinase, C-terminal domain"/>
    <property type="match status" value="1"/>
</dbReference>
<organism evidence="16 17">
    <name type="scientific">Stigmatella aurantiaca (strain DW4/3-1)</name>
    <dbReference type="NCBI Taxonomy" id="378806"/>
    <lineage>
        <taxon>Bacteria</taxon>
        <taxon>Pseudomonadati</taxon>
        <taxon>Myxococcota</taxon>
        <taxon>Myxococcia</taxon>
        <taxon>Myxococcales</taxon>
        <taxon>Cystobacterineae</taxon>
        <taxon>Archangiaceae</taxon>
        <taxon>Stigmatella</taxon>
    </lineage>
</organism>
<evidence type="ECO:0000256" key="7">
    <source>
        <dbReference type="ARBA" id="ARBA00022777"/>
    </source>
</evidence>
<evidence type="ECO:0000259" key="15">
    <source>
        <dbReference type="Pfam" id="PF02887"/>
    </source>
</evidence>
<dbReference type="EMBL" id="AAMD01000162">
    <property type="protein sequence ID" value="EAU63446.1"/>
    <property type="molecule type" value="Genomic_DNA"/>
</dbReference>
<dbReference type="SUPFAM" id="SSF52935">
    <property type="entry name" value="PK C-terminal domain-like"/>
    <property type="match status" value="1"/>
</dbReference>
<dbReference type="GO" id="GO:0000287">
    <property type="term" value="F:magnesium ion binding"/>
    <property type="evidence" value="ECO:0007669"/>
    <property type="project" value="UniProtKB-UniRule"/>
</dbReference>
<comment type="similarity">
    <text evidence="2 13">Belongs to the pyruvate kinase family.</text>
</comment>
<evidence type="ECO:0000256" key="1">
    <source>
        <dbReference type="ARBA" id="ARBA00004997"/>
    </source>
</evidence>
<dbReference type="InterPro" id="IPR040442">
    <property type="entry name" value="Pyrv_kinase-like_dom_sf"/>
</dbReference>
<comment type="caution">
    <text evidence="16">The sequence shown here is derived from an EMBL/GenBank/DDBJ whole genome shotgun (WGS) entry which is preliminary data.</text>
</comment>
<protein>
    <recommendedName>
        <fullName evidence="3 12">Pyruvate kinase</fullName>
        <ecNumber evidence="3 12">2.7.1.40</ecNumber>
    </recommendedName>
</protein>
<keyword evidence="5" id="KW-0479">Metal-binding</keyword>
<dbReference type="Pfam" id="PF00224">
    <property type="entry name" value="PK"/>
    <property type="match status" value="1"/>
</dbReference>
<dbReference type="NCBIfam" id="NF004491">
    <property type="entry name" value="PRK05826.1"/>
    <property type="match status" value="1"/>
</dbReference>
<dbReference type="PATRIC" id="fig|378806.16.peg.2324"/>
<evidence type="ECO:0000256" key="6">
    <source>
        <dbReference type="ARBA" id="ARBA00022741"/>
    </source>
</evidence>